<dbReference type="Pfam" id="PF08327">
    <property type="entry name" value="AHSA1"/>
    <property type="match status" value="1"/>
</dbReference>
<dbReference type="InterPro" id="IPR013538">
    <property type="entry name" value="ASHA1/2-like_C"/>
</dbReference>
<organism evidence="3 4">
    <name type="scientific">Brevifollis gellanilyticus</name>
    <dbReference type="NCBI Taxonomy" id="748831"/>
    <lineage>
        <taxon>Bacteria</taxon>
        <taxon>Pseudomonadati</taxon>
        <taxon>Verrucomicrobiota</taxon>
        <taxon>Verrucomicrobiia</taxon>
        <taxon>Verrucomicrobiales</taxon>
        <taxon>Verrucomicrobiaceae</taxon>
    </lineage>
</organism>
<dbReference type="InterPro" id="IPR023393">
    <property type="entry name" value="START-like_dom_sf"/>
</dbReference>
<dbReference type="OrthoDB" id="384974at2"/>
<dbReference type="EMBL" id="BKAG01000046">
    <property type="protein sequence ID" value="GEP45312.1"/>
    <property type="molecule type" value="Genomic_DNA"/>
</dbReference>
<reference evidence="3 4" key="1">
    <citation type="submission" date="2019-07" db="EMBL/GenBank/DDBJ databases">
        <title>Whole genome shotgun sequence of Brevifollis gellanilyticus NBRC 108608.</title>
        <authorList>
            <person name="Hosoyama A."/>
            <person name="Uohara A."/>
            <person name="Ohji S."/>
            <person name="Ichikawa N."/>
        </authorList>
    </citation>
    <scope>NUCLEOTIDE SEQUENCE [LARGE SCALE GENOMIC DNA]</scope>
    <source>
        <strain evidence="3 4">NBRC 108608</strain>
    </source>
</reference>
<comment type="caution">
    <text evidence="3">The sequence shown here is derived from an EMBL/GenBank/DDBJ whole genome shotgun (WGS) entry which is preliminary data.</text>
</comment>
<comment type="similarity">
    <text evidence="1">Belongs to the AHA1 family.</text>
</comment>
<gene>
    <name evidence="3" type="ORF">BGE01nite_46030</name>
</gene>
<dbReference type="Gene3D" id="3.30.530.20">
    <property type="match status" value="1"/>
</dbReference>
<dbReference type="CDD" id="cd08896">
    <property type="entry name" value="SRPBCC_CalC_Aha1-like_3"/>
    <property type="match status" value="1"/>
</dbReference>
<dbReference type="RefSeq" id="WP_146854079.1">
    <property type="nucleotide sequence ID" value="NZ_BKAG01000046.1"/>
</dbReference>
<evidence type="ECO:0000256" key="1">
    <source>
        <dbReference type="ARBA" id="ARBA00006817"/>
    </source>
</evidence>
<feature type="domain" description="Activator of Hsp90 ATPase homologue 1/2-like C-terminal" evidence="2">
    <location>
        <begin position="23"/>
        <end position="159"/>
    </location>
</feature>
<name>A0A512MF15_9BACT</name>
<accession>A0A512MF15</accession>
<keyword evidence="4" id="KW-1185">Reference proteome</keyword>
<dbReference type="AlphaFoldDB" id="A0A512MF15"/>
<evidence type="ECO:0000259" key="2">
    <source>
        <dbReference type="Pfam" id="PF08327"/>
    </source>
</evidence>
<protein>
    <submittedName>
        <fullName evidence="3">Activator of HSP90 ATPase</fullName>
    </submittedName>
</protein>
<proteinExistence type="inferred from homology"/>
<evidence type="ECO:0000313" key="4">
    <source>
        <dbReference type="Proteomes" id="UP000321577"/>
    </source>
</evidence>
<sequence>MPPPTPVESSLSERELVLVRETDVPPEKLYAGWTTPELYPQWFCPKPWYVKDVEMDLRAGGYSKMTMCGPNGESFPNEGVYLEIVPNKKIVFTDAYKANWEPNPNLFFTGIVTFEVLPSGKTRYTARAVHWTKEACEKHAAMGFKDGWSAAFDQLVELMSN</sequence>
<dbReference type="SUPFAM" id="SSF55961">
    <property type="entry name" value="Bet v1-like"/>
    <property type="match status" value="1"/>
</dbReference>
<evidence type="ECO:0000313" key="3">
    <source>
        <dbReference type="EMBL" id="GEP45312.1"/>
    </source>
</evidence>
<dbReference type="Proteomes" id="UP000321577">
    <property type="component" value="Unassembled WGS sequence"/>
</dbReference>